<dbReference type="OrthoDB" id="10396974at2759"/>
<evidence type="ECO:0000313" key="1">
    <source>
        <dbReference type="EMBL" id="GFR00287.1"/>
    </source>
</evidence>
<name>A0A8X6GAN1_TRICU</name>
<organism evidence="1 2">
    <name type="scientific">Trichonephila clavata</name>
    <name type="common">Joro spider</name>
    <name type="synonym">Nephila clavata</name>
    <dbReference type="NCBI Taxonomy" id="2740835"/>
    <lineage>
        <taxon>Eukaryota</taxon>
        <taxon>Metazoa</taxon>
        <taxon>Ecdysozoa</taxon>
        <taxon>Arthropoda</taxon>
        <taxon>Chelicerata</taxon>
        <taxon>Arachnida</taxon>
        <taxon>Araneae</taxon>
        <taxon>Araneomorphae</taxon>
        <taxon>Entelegynae</taxon>
        <taxon>Araneoidea</taxon>
        <taxon>Nephilidae</taxon>
        <taxon>Trichonephila</taxon>
    </lineage>
</organism>
<reference evidence="1" key="1">
    <citation type="submission" date="2020-07" db="EMBL/GenBank/DDBJ databases">
        <title>Multicomponent nature underlies the extraordinary mechanical properties of spider dragline silk.</title>
        <authorList>
            <person name="Kono N."/>
            <person name="Nakamura H."/>
            <person name="Mori M."/>
            <person name="Yoshida Y."/>
            <person name="Ohtoshi R."/>
            <person name="Malay A.D."/>
            <person name="Moran D.A.P."/>
            <person name="Tomita M."/>
            <person name="Numata K."/>
            <person name="Arakawa K."/>
        </authorList>
    </citation>
    <scope>NUCLEOTIDE SEQUENCE</scope>
</reference>
<protein>
    <submittedName>
        <fullName evidence="1">Uncharacterized protein</fullName>
    </submittedName>
</protein>
<dbReference type="EMBL" id="BMAO01015221">
    <property type="protein sequence ID" value="GFR00287.1"/>
    <property type="molecule type" value="Genomic_DNA"/>
</dbReference>
<evidence type="ECO:0000313" key="2">
    <source>
        <dbReference type="Proteomes" id="UP000887116"/>
    </source>
</evidence>
<dbReference type="AlphaFoldDB" id="A0A8X6GAN1"/>
<dbReference type="Proteomes" id="UP000887116">
    <property type="component" value="Unassembled WGS sequence"/>
</dbReference>
<keyword evidence="2" id="KW-1185">Reference proteome</keyword>
<accession>A0A8X6GAN1</accession>
<proteinExistence type="predicted"/>
<sequence>MNNWDELSENGLEYSDDNVDLLPDCVSPNEDSDSDCENSVKFKALKLSLLIESKIFLRSVSLIKVLYKVLLKSIDFCRRSNNHCLGPWLYDEYVILATKRFLNHTSKQEF</sequence>
<gene>
    <name evidence="1" type="ORF">TNCT_596331</name>
</gene>
<comment type="caution">
    <text evidence="1">The sequence shown here is derived from an EMBL/GenBank/DDBJ whole genome shotgun (WGS) entry which is preliminary data.</text>
</comment>